<dbReference type="GO" id="GO:0050573">
    <property type="term" value="F:dTDP-4-dehydro-6-deoxyglucose reductase activity"/>
    <property type="evidence" value="ECO:0007669"/>
    <property type="project" value="UniProtKB-EC"/>
</dbReference>
<dbReference type="SUPFAM" id="SSF51735">
    <property type="entry name" value="NAD(P)-binding Rossmann-fold domains"/>
    <property type="match status" value="1"/>
</dbReference>
<proteinExistence type="inferred from homology"/>
<dbReference type="AlphaFoldDB" id="A0A5B9W0M9"/>
<comment type="similarity">
    <text evidence="1">Belongs to the NAD(P)-dependent epimerase/dehydratase family.</text>
</comment>
<dbReference type="Proteomes" id="UP000324233">
    <property type="component" value="Chromosome"/>
</dbReference>
<reference evidence="6 7" key="1">
    <citation type="submission" date="2019-08" db="EMBL/GenBank/DDBJ databases">
        <title>Deep-cultivation of Planctomycetes and their phenomic and genomic characterization uncovers novel biology.</title>
        <authorList>
            <person name="Wiegand S."/>
            <person name="Jogler M."/>
            <person name="Boedeker C."/>
            <person name="Pinto D."/>
            <person name="Vollmers J."/>
            <person name="Rivas-Marin E."/>
            <person name="Kohn T."/>
            <person name="Peeters S.H."/>
            <person name="Heuer A."/>
            <person name="Rast P."/>
            <person name="Oberbeckmann S."/>
            <person name="Bunk B."/>
            <person name="Jeske O."/>
            <person name="Meyerdierks A."/>
            <person name="Storesund J.E."/>
            <person name="Kallscheuer N."/>
            <person name="Luecker S."/>
            <person name="Lage O.M."/>
            <person name="Pohl T."/>
            <person name="Merkel B.J."/>
            <person name="Hornburger P."/>
            <person name="Mueller R.-W."/>
            <person name="Bruemmer F."/>
            <person name="Labrenz M."/>
            <person name="Spormann A.M."/>
            <person name="Op den Camp H."/>
            <person name="Overmann J."/>
            <person name="Amann R."/>
            <person name="Jetten M.S.M."/>
            <person name="Mascher T."/>
            <person name="Medema M.H."/>
            <person name="Devos D.P."/>
            <person name="Kaster A.-K."/>
            <person name="Ovreas L."/>
            <person name="Rohde M."/>
            <person name="Galperin M.Y."/>
            <person name="Jogler C."/>
        </authorList>
    </citation>
    <scope>NUCLEOTIDE SEQUENCE [LARGE SCALE GENOMIC DNA]</scope>
    <source>
        <strain evidence="6 7">OJF2</strain>
    </source>
</reference>
<organism evidence="6 7">
    <name type="scientific">Aquisphaera giovannonii</name>
    <dbReference type="NCBI Taxonomy" id="406548"/>
    <lineage>
        <taxon>Bacteria</taxon>
        <taxon>Pseudomonadati</taxon>
        <taxon>Planctomycetota</taxon>
        <taxon>Planctomycetia</taxon>
        <taxon>Isosphaerales</taxon>
        <taxon>Isosphaeraceae</taxon>
        <taxon>Aquisphaera</taxon>
    </lineage>
</organism>
<feature type="region of interest" description="Disordered" evidence="4">
    <location>
        <begin position="1"/>
        <end position="47"/>
    </location>
</feature>
<evidence type="ECO:0000313" key="7">
    <source>
        <dbReference type="Proteomes" id="UP000324233"/>
    </source>
</evidence>
<dbReference type="Gene3D" id="3.40.50.720">
    <property type="entry name" value="NAD(P)-binding Rossmann-like Domain"/>
    <property type="match status" value="1"/>
</dbReference>
<evidence type="ECO:0000256" key="2">
    <source>
        <dbReference type="ARBA" id="ARBA00023002"/>
    </source>
</evidence>
<gene>
    <name evidence="6" type="primary">fcf1</name>
    <name evidence="6" type="ORF">OJF2_27370</name>
</gene>
<evidence type="ECO:0000256" key="1">
    <source>
        <dbReference type="ARBA" id="ARBA00007637"/>
    </source>
</evidence>
<keyword evidence="2 6" id="KW-0560">Oxidoreductase</keyword>
<protein>
    <submittedName>
        <fullName evidence="6">dTDP-4-dehydro-6-deoxyglucose reductase</fullName>
        <ecNumber evidence="6">1.1.1.266</ecNumber>
    </submittedName>
</protein>
<evidence type="ECO:0000313" key="6">
    <source>
        <dbReference type="EMBL" id="QEH34202.1"/>
    </source>
</evidence>
<feature type="compositionally biased region" description="Acidic residues" evidence="4">
    <location>
        <begin position="33"/>
        <end position="47"/>
    </location>
</feature>
<evidence type="ECO:0000256" key="3">
    <source>
        <dbReference type="ARBA" id="ARBA00023027"/>
    </source>
</evidence>
<dbReference type="Pfam" id="PF01370">
    <property type="entry name" value="Epimerase"/>
    <property type="match status" value="1"/>
</dbReference>
<dbReference type="PANTHER" id="PTHR43103">
    <property type="entry name" value="NUCLEOSIDE-DIPHOSPHATE-SUGAR EPIMERASE"/>
    <property type="match status" value="1"/>
</dbReference>
<dbReference type="InterPro" id="IPR036291">
    <property type="entry name" value="NAD(P)-bd_dom_sf"/>
</dbReference>
<feature type="compositionally biased region" description="Acidic residues" evidence="4">
    <location>
        <begin position="1"/>
        <end position="12"/>
    </location>
</feature>
<evidence type="ECO:0000256" key="4">
    <source>
        <dbReference type="SAM" id="MobiDB-lite"/>
    </source>
</evidence>
<dbReference type="RefSeq" id="WP_148594158.1">
    <property type="nucleotide sequence ID" value="NZ_CP042997.1"/>
</dbReference>
<accession>A0A5B9W0M9</accession>
<dbReference type="EC" id="1.1.1.266" evidence="6"/>
<dbReference type="PANTHER" id="PTHR43103:SF5">
    <property type="entry name" value="4-EPIMERASE, PUTATIVE (AFU_ORTHOLOGUE AFUA_7G00360)-RELATED"/>
    <property type="match status" value="1"/>
</dbReference>
<dbReference type="InterPro" id="IPR001509">
    <property type="entry name" value="Epimerase_deHydtase"/>
</dbReference>
<keyword evidence="3" id="KW-0520">NAD</keyword>
<dbReference type="CDD" id="cd08946">
    <property type="entry name" value="SDR_e"/>
    <property type="match status" value="1"/>
</dbReference>
<keyword evidence="7" id="KW-1185">Reference proteome</keyword>
<dbReference type="EMBL" id="CP042997">
    <property type="protein sequence ID" value="QEH34202.1"/>
    <property type="molecule type" value="Genomic_DNA"/>
</dbReference>
<dbReference type="OrthoDB" id="9779902at2"/>
<dbReference type="KEGG" id="agv:OJF2_27370"/>
<feature type="domain" description="NAD-dependent epimerase/dehydratase" evidence="5">
    <location>
        <begin position="58"/>
        <end position="222"/>
    </location>
</feature>
<name>A0A5B9W0M9_9BACT</name>
<evidence type="ECO:0000259" key="5">
    <source>
        <dbReference type="Pfam" id="PF01370"/>
    </source>
</evidence>
<sequence length="305" mass="33284">MRPDWDSDDEGEGGGSPPERPHASGHLLPIISPDDDEGEDPEADDELDLEVDSEPRVVLITGASGNIGRKLRAAWEDVYDLVLIDSNPGPDEEDVIKADLSILDDEWGTHFHGVDTVVHLAANPDPESSAADLVEPNLDAMANVFNVAAMLGVDRIIYASSVHVMWGYREKGDGPITPDLPPRPESPYGLFKLAGERLGQSLADAFDLTFIAVRLGHVQAGRNRPEALSDDWHRKLWLSNHDLVQLFDAAVEAEIEDDPFVVVNGISRNHGTRWTLTNAAEVLGYLPEDDAFAPHPNVEAVDEVS</sequence>